<dbReference type="Proteomes" id="UP001595713">
    <property type="component" value="Unassembled WGS sequence"/>
</dbReference>
<sequence>MSVDPPRVPQIPVDPLVPPPPSNAAAAPETVAQAVDRAEAAATRRRWVTLAELVGVAGVVIAAFGLWLTWSDRRADDQAKRAEQASERKVRTLVMLKASVDGDDLTLTDPAHDVQTIDIRFPKALGVAAQTDADPKIAAGWVSAPMLKLTDGGPDTQSGRLPVLITASYWDADVERHDAAIYDVSWKTDGRFMQGRAFRLEGLKLKERTASVARLEAIWTRQKPKAAK</sequence>
<gene>
    <name evidence="3" type="ORF">ACFONA_11215</name>
</gene>
<dbReference type="RefSeq" id="WP_261294108.1">
    <property type="nucleotide sequence ID" value="NZ_JANQBK010000005.1"/>
</dbReference>
<name>A0ABV7SUY3_9SPHN</name>
<feature type="transmembrane region" description="Helical" evidence="2">
    <location>
        <begin position="47"/>
        <end position="70"/>
    </location>
</feature>
<keyword evidence="2" id="KW-0472">Membrane</keyword>
<feature type="region of interest" description="Disordered" evidence="1">
    <location>
        <begin position="1"/>
        <end position="25"/>
    </location>
</feature>
<keyword evidence="4" id="KW-1185">Reference proteome</keyword>
<evidence type="ECO:0000313" key="3">
    <source>
        <dbReference type="EMBL" id="MFC3580734.1"/>
    </source>
</evidence>
<protein>
    <submittedName>
        <fullName evidence="3">Uncharacterized protein</fullName>
    </submittedName>
</protein>
<keyword evidence="2" id="KW-1133">Transmembrane helix</keyword>
<keyword evidence="2" id="KW-0812">Transmembrane</keyword>
<comment type="caution">
    <text evidence="3">The sequence shown here is derived from an EMBL/GenBank/DDBJ whole genome shotgun (WGS) entry which is preliminary data.</text>
</comment>
<evidence type="ECO:0000256" key="1">
    <source>
        <dbReference type="SAM" id="MobiDB-lite"/>
    </source>
</evidence>
<evidence type="ECO:0000313" key="4">
    <source>
        <dbReference type="Proteomes" id="UP001595713"/>
    </source>
</evidence>
<accession>A0ABV7SUY3</accession>
<organism evidence="3 4">
    <name type="scientific">Sphingomonas hylomeconis</name>
    <dbReference type="NCBI Taxonomy" id="1395958"/>
    <lineage>
        <taxon>Bacteria</taxon>
        <taxon>Pseudomonadati</taxon>
        <taxon>Pseudomonadota</taxon>
        <taxon>Alphaproteobacteria</taxon>
        <taxon>Sphingomonadales</taxon>
        <taxon>Sphingomonadaceae</taxon>
        <taxon>Sphingomonas</taxon>
    </lineage>
</organism>
<proteinExistence type="predicted"/>
<reference evidence="4" key="1">
    <citation type="journal article" date="2019" name="Int. J. Syst. Evol. Microbiol.">
        <title>The Global Catalogue of Microorganisms (GCM) 10K type strain sequencing project: providing services to taxonomists for standard genome sequencing and annotation.</title>
        <authorList>
            <consortium name="The Broad Institute Genomics Platform"/>
            <consortium name="The Broad Institute Genome Sequencing Center for Infectious Disease"/>
            <person name="Wu L."/>
            <person name="Ma J."/>
        </authorList>
    </citation>
    <scope>NUCLEOTIDE SEQUENCE [LARGE SCALE GENOMIC DNA]</scope>
    <source>
        <strain evidence="4">KCTC 42739</strain>
    </source>
</reference>
<evidence type="ECO:0000256" key="2">
    <source>
        <dbReference type="SAM" id="Phobius"/>
    </source>
</evidence>
<dbReference type="EMBL" id="JBHRXP010000007">
    <property type="protein sequence ID" value="MFC3580734.1"/>
    <property type="molecule type" value="Genomic_DNA"/>
</dbReference>